<evidence type="ECO:0000256" key="2">
    <source>
        <dbReference type="ARBA" id="ARBA00022490"/>
    </source>
</evidence>
<evidence type="ECO:0000256" key="5">
    <source>
        <dbReference type="ARBA" id="ARBA00023125"/>
    </source>
</evidence>
<dbReference type="InterPro" id="IPR038619">
    <property type="entry name" value="MraZ_sf"/>
</dbReference>
<keyword evidence="3" id="KW-0677">Repeat</keyword>
<evidence type="ECO:0000259" key="8">
    <source>
        <dbReference type="PROSITE" id="PS51740"/>
    </source>
</evidence>
<dbReference type="InterPro" id="IPR003444">
    <property type="entry name" value="MraZ"/>
</dbReference>
<dbReference type="GO" id="GO:0000976">
    <property type="term" value="F:transcription cis-regulatory region binding"/>
    <property type="evidence" value="ECO:0007669"/>
    <property type="project" value="TreeGrafter"/>
</dbReference>
<dbReference type="HAMAP" id="MF_01008">
    <property type="entry name" value="MraZ"/>
    <property type="match status" value="1"/>
</dbReference>
<organism evidence="9">
    <name type="scientific">Salinispirillum sp. LH 10-3-1</name>
    <dbReference type="NCBI Taxonomy" id="2952525"/>
    <lineage>
        <taxon>Bacteria</taxon>
        <taxon>Pseudomonadati</taxon>
        <taxon>Pseudomonadota</taxon>
        <taxon>Gammaproteobacteria</taxon>
        <taxon>Oceanospirillales</taxon>
        <taxon>Saccharospirillaceae</taxon>
        <taxon>Salinispirillum</taxon>
    </lineage>
</organism>
<dbReference type="InterPro" id="IPR035642">
    <property type="entry name" value="MraZ_N"/>
</dbReference>
<dbReference type="EMBL" id="CP101717">
    <property type="protein sequence ID" value="WLD58968.1"/>
    <property type="molecule type" value="Genomic_DNA"/>
</dbReference>
<comment type="subunit">
    <text evidence="7">Forms oligomers.</text>
</comment>
<dbReference type="CDD" id="cd16321">
    <property type="entry name" value="MraZ_C"/>
    <property type="match status" value="1"/>
</dbReference>
<gene>
    <name evidence="7 9" type="primary">mraZ</name>
    <name evidence="9" type="ORF">NFC81_04055</name>
</gene>
<dbReference type="InterPro" id="IPR007159">
    <property type="entry name" value="SpoVT-AbrB_dom"/>
</dbReference>
<keyword evidence="4 7" id="KW-0805">Transcription regulation</keyword>
<dbReference type="GO" id="GO:0009295">
    <property type="term" value="C:nucleoid"/>
    <property type="evidence" value="ECO:0007669"/>
    <property type="project" value="UniProtKB-SubCell"/>
</dbReference>
<proteinExistence type="inferred from homology"/>
<feature type="domain" description="SpoVT-AbrB" evidence="8">
    <location>
        <begin position="5"/>
        <end position="52"/>
    </location>
</feature>
<comment type="subcellular location">
    <subcellularLocation>
        <location evidence="7">Cytoplasm</location>
        <location evidence="7">Nucleoid</location>
    </subcellularLocation>
</comment>
<keyword evidence="6 7" id="KW-0804">Transcription</keyword>
<dbReference type="GO" id="GO:2000143">
    <property type="term" value="P:negative regulation of DNA-templated transcription initiation"/>
    <property type="evidence" value="ECO:0007669"/>
    <property type="project" value="TreeGrafter"/>
</dbReference>
<dbReference type="PANTHER" id="PTHR34701">
    <property type="entry name" value="TRANSCRIPTIONAL REGULATOR MRAZ"/>
    <property type="match status" value="1"/>
</dbReference>
<dbReference type="PROSITE" id="PS51740">
    <property type="entry name" value="SPOVT_ABRB"/>
    <property type="match status" value="2"/>
</dbReference>
<keyword evidence="2 7" id="KW-0963">Cytoplasm</keyword>
<dbReference type="AlphaFoldDB" id="A0AB38YHU3"/>
<name>A0AB38YHU3_9GAMM</name>
<feature type="domain" description="SpoVT-AbrB" evidence="8">
    <location>
        <begin position="81"/>
        <end position="124"/>
    </location>
</feature>
<dbReference type="Gene3D" id="3.40.1550.20">
    <property type="entry name" value="Transcriptional regulator MraZ domain"/>
    <property type="match status" value="1"/>
</dbReference>
<keyword evidence="5 7" id="KW-0238">DNA-binding</keyword>
<evidence type="ECO:0000256" key="1">
    <source>
        <dbReference type="ARBA" id="ARBA00013860"/>
    </source>
</evidence>
<dbReference type="Pfam" id="PF02381">
    <property type="entry name" value="MraZ"/>
    <property type="match status" value="2"/>
</dbReference>
<evidence type="ECO:0000256" key="4">
    <source>
        <dbReference type="ARBA" id="ARBA00023015"/>
    </source>
</evidence>
<protein>
    <recommendedName>
        <fullName evidence="1 7">Transcriptional regulator MraZ</fullName>
    </recommendedName>
</protein>
<dbReference type="CDD" id="cd16320">
    <property type="entry name" value="MraZ_N"/>
    <property type="match status" value="1"/>
</dbReference>
<dbReference type="GO" id="GO:0005737">
    <property type="term" value="C:cytoplasm"/>
    <property type="evidence" value="ECO:0007669"/>
    <property type="project" value="UniProtKB-UniRule"/>
</dbReference>
<dbReference type="RefSeq" id="WP_304996256.1">
    <property type="nucleotide sequence ID" value="NZ_CP101717.1"/>
</dbReference>
<dbReference type="InterPro" id="IPR035644">
    <property type="entry name" value="MraZ_C"/>
</dbReference>
<evidence type="ECO:0000256" key="6">
    <source>
        <dbReference type="ARBA" id="ARBA00023163"/>
    </source>
</evidence>
<accession>A0AB38YHU3</accession>
<dbReference type="InterPro" id="IPR037914">
    <property type="entry name" value="SpoVT-AbrB_sf"/>
</dbReference>
<evidence type="ECO:0000313" key="9">
    <source>
        <dbReference type="EMBL" id="WLD58968.1"/>
    </source>
</evidence>
<evidence type="ECO:0000256" key="7">
    <source>
        <dbReference type="HAMAP-Rule" id="MF_01008"/>
    </source>
</evidence>
<reference evidence="9" key="1">
    <citation type="submission" date="2022-07" db="EMBL/GenBank/DDBJ databases">
        <title>Complete genome sequence of Salinispirillum sp. LH10-3-1 capable of multiple carbohydrate inversion isolated from a soda lake.</title>
        <authorList>
            <person name="Liu J."/>
            <person name="Zhai Y."/>
            <person name="Zhang H."/>
            <person name="Yang H."/>
            <person name="Qu J."/>
            <person name="Li J."/>
        </authorList>
    </citation>
    <scope>NUCLEOTIDE SEQUENCE</scope>
    <source>
        <strain evidence="9">LH 10-3-1</strain>
    </source>
</reference>
<dbReference type="InterPro" id="IPR020603">
    <property type="entry name" value="MraZ_dom"/>
</dbReference>
<evidence type="ECO:0000256" key="3">
    <source>
        <dbReference type="ARBA" id="ARBA00022737"/>
    </source>
</evidence>
<sequence>MLRGVHALSMDSKGRMAIPARFRDMLTAACGGELVLTIDTEELCLLLYPLTEWEVIQQKLEALPGYNKQVRRIQRLLIGHATDIEMDGAGRILVPGPLREHAKLDKKIILLGQGNKFELWDEQSWQDRRDAYLADDSDDVPDALMELSL</sequence>
<dbReference type="NCBIfam" id="TIGR00242">
    <property type="entry name" value="division/cell wall cluster transcriptional repressor MraZ"/>
    <property type="match status" value="1"/>
</dbReference>
<dbReference type="SUPFAM" id="SSF89447">
    <property type="entry name" value="AbrB/MazE/MraZ-like"/>
    <property type="match status" value="1"/>
</dbReference>
<dbReference type="PANTHER" id="PTHR34701:SF1">
    <property type="entry name" value="TRANSCRIPTIONAL REGULATOR MRAZ"/>
    <property type="match status" value="1"/>
</dbReference>
<comment type="similarity">
    <text evidence="7">Belongs to the MraZ family.</text>
</comment>
<dbReference type="GO" id="GO:0003700">
    <property type="term" value="F:DNA-binding transcription factor activity"/>
    <property type="evidence" value="ECO:0007669"/>
    <property type="project" value="UniProtKB-UniRule"/>
</dbReference>